<organism evidence="1 2">
    <name type="scientific">Xylocopilactobacillus apis</name>
    <dbReference type="NCBI Taxonomy" id="2932183"/>
    <lineage>
        <taxon>Bacteria</taxon>
        <taxon>Bacillati</taxon>
        <taxon>Bacillota</taxon>
        <taxon>Bacilli</taxon>
        <taxon>Lactobacillales</taxon>
        <taxon>Lactobacillaceae</taxon>
        <taxon>Xylocopilactobacillus</taxon>
    </lineage>
</organism>
<dbReference type="EMBL" id="AP026801">
    <property type="protein sequence ID" value="BDR56461.1"/>
    <property type="molecule type" value="Genomic_DNA"/>
</dbReference>
<reference evidence="1 2" key="1">
    <citation type="journal article" date="2023" name="Microbiol. Spectr.">
        <title>Symbiosis of Carpenter Bees with Uncharacterized Lactic Acid Bacteria Showing NAD Auxotrophy.</title>
        <authorList>
            <person name="Kawasaki S."/>
            <person name="Ozawa K."/>
            <person name="Mori T."/>
            <person name="Yamamoto A."/>
            <person name="Ito M."/>
            <person name="Ohkuma M."/>
            <person name="Sakamoto M."/>
            <person name="Matsutani M."/>
        </authorList>
    </citation>
    <scope>NUCLEOTIDE SEQUENCE [LARGE SCALE GENOMIC DNA]</scope>
    <source>
        <strain evidence="1 2">KimC2</strain>
    </source>
</reference>
<dbReference type="Proteomes" id="UP001321804">
    <property type="component" value="Chromosome"/>
</dbReference>
<sequence length="89" mass="9992">MNYDELAALGLQDDGNLKLILKGSVESKVGVFAVVFITKDVALAKKKLEEFNKSKNKDDYFMVYSCPTDTYLPDLGHYPSLEISKEDLL</sequence>
<dbReference type="KEGG" id="xak:KIMC2_10230"/>
<proteinExistence type="predicted"/>
<gene>
    <name evidence="1" type="ORF">KIMC2_10230</name>
</gene>
<name>A0AAU9DE87_9LACO</name>
<evidence type="ECO:0000313" key="2">
    <source>
        <dbReference type="Proteomes" id="UP001321804"/>
    </source>
</evidence>
<accession>A0AAU9DE87</accession>
<protein>
    <submittedName>
        <fullName evidence="1">Uncharacterized protein</fullName>
    </submittedName>
</protein>
<dbReference type="AlphaFoldDB" id="A0AAU9DE87"/>
<keyword evidence="2" id="KW-1185">Reference proteome</keyword>
<evidence type="ECO:0000313" key="1">
    <source>
        <dbReference type="EMBL" id="BDR56461.1"/>
    </source>
</evidence>
<dbReference type="RefSeq" id="WP_317698408.1">
    <property type="nucleotide sequence ID" value="NZ_AP026801.1"/>
</dbReference>